<evidence type="ECO:0008006" key="4">
    <source>
        <dbReference type="Google" id="ProtNLM"/>
    </source>
</evidence>
<evidence type="ECO:0000313" key="2">
    <source>
        <dbReference type="EMBL" id="PZQ72240.1"/>
    </source>
</evidence>
<comment type="caution">
    <text evidence="2">The sequence shown here is derived from an EMBL/GenBank/DDBJ whole genome shotgun (WGS) entry which is preliminary data.</text>
</comment>
<dbReference type="AlphaFoldDB" id="A0A2W5SB44"/>
<accession>A0A2W5SB44</accession>
<sequence>MKTSKILAVAALSLVAAAGVAQAEEYQGVTTVNSVASRAEVNQQAVVAAHSANPYAEGANAGVPAAIVSQADRNAVRTGAVAATRSAAL</sequence>
<evidence type="ECO:0000313" key="3">
    <source>
        <dbReference type="Proteomes" id="UP000249135"/>
    </source>
</evidence>
<dbReference type="EMBL" id="QFPP01000223">
    <property type="protein sequence ID" value="PZQ72240.1"/>
    <property type="molecule type" value="Genomic_DNA"/>
</dbReference>
<dbReference type="Proteomes" id="UP000249135">
    <property type="component" value="Unassembled WGS sequence"/>
</dbReference>
<proteinExistence type="predicted"/>
<name>A0A2W5SB44_VARPD</name>
<organism evidence="2 3">
    <name type="scientific">Variovorax paradoxus</name>
    <dbReference type="NCBI Taxonomy" id="34073"/>
    <lineage>
        <taxon>Bacteria</taxon>
        <taxon>Pseudomonadati</taxon>
        <taxon>Pseudomonadota</taxon>
        <taxon>Betaproteobacteria</taxon>
        <taxon>Burkholderiales</taxon>
        <taxon>Comamonadaceae</taxon>
        <taxon>Variovorax</taxon>
    </lineage>
</organism>
<reference evidence="2 3" key="1">
    <citation type="submission" date="2017-08" db="EMBL/GenBank/DDBJ databases">
        <title>Infants hospitalized years apart are colonized by the same room-sourced microbial strains.</title>
        <authorList>
            <person name="Brooks B."/>
            <person name="Olm M.R."/>
            <person name="Firek B.A."/>
            <person name="Baker R."/>
            <person name="Thomas B.C."/>
            <person name="Morowitz M.J."/>
            <person name="Banfield J.F."/>
        </authorList>
    </citation>
    <scope>NUCLEOTIDE SEQUENCE [LARGE SCALE GENOMIC DNA]</scope>
    <source>
        <strain evidence="2">S2_005_003_R2_41</strain>
    </source>
</reference>
<keyword evidence="1" id="KW-0732">Signal</keyword>
<gene>
    <name evidence="2" type="ORF">DI563_16620</name>
</gene>
<protein>
    <recommendedName>
        <fullName evidence="4">Helicase SNF2</fullName>
    </recommendedName>
</protein>
<feature type="signal peptide" evidence="1">
    <location>
        <begin position="1"/>
        <end position="23"/>
    </location>
</feature>
<feature type="chain" id="PRO_5016028152" description="Helicase SNF2" evidence="1">
    <location>
        <begin position="24"/>
        <end position="89"/>
    </location>
</feature>
<evidence type="ECO:0000256" key="1">
    <source>
        <dbReference type="SAM" id="SignalP"/>
    </source>
</evidence>